<dbReference type="PANTHER" id="PTHR48050">
    <property type="entry name" value="STEROL 3-BETA-GLUCOSYLTRANSFERASE"/>
    <property type="match status" value="1"/>
</dbReference>
<evidence type="ECO:0000313" key="5">
    <source>
        <dbReference type="Proteomes" id="UP000288943"/>
    </source>
</evidence>
<evidence type="ECO:0000259" key="1">
    <source>
        <dbReference type="Pfam" id="PF03033"/>
    </source>
</evidence>
<keyword evidence="4" id="KW-0808">Transferase</keyword>
<dbReference type="InterPro" id="IPR002213">
    <property type="entry name" value="UDP_glucos_trans"/>
</dbReference>
<dbReference type="CDD" id="cd03784">
    <property type="entry name" value="GT1_Gtf-like"/>
    <property type="match status" value="1"/>
</dbReference>
<dbReference type="PANTHER" id="PTHR48050:SF13">
    <property type="entry name" value="STEROL 3-BETA-GLUCOSYLTRANSFERASE UGT80A2"/>
    <property type="match status" value="1"/>
</dbReference>
<dbReference type="Pfam" id="PF03033">
    <property type="entry name" value="Glyco_transf_28"/>
    <property type="match status" value="1"/>
</dbReference>
<gene>
    <name evidence="3" type="ORF">M5X16_07345</name>
    <name evidence="4" type="ORF">PC41400_06570</name>
</gene>
<dbReference type="GO" id="GO:0033072">
    <property type="term" value="P:vancomycin biosynthetic process"/>
    <property type="evidence" value="ECO:0007669"/>
    <property type="project" value="UniProtKB-ARBA"/>
</dbReference>
<name>A0A410WSN4_9BACL</name>
<dbReference type="InterPro" id="IPR010610">
    <property type="entry name" value="EryCIII-like_C"/>
</dbReference>
<dbReference type="InterPro" id="IPR050426">
    <property type="entry name" value="Glycosyltransferase_28"/>
</dbReference>
<feature type="domain" description="Glycosyltransferase family 28 N-terminal" evidence="1">
    <location>
        <begin position="13"/>
        <end position="74"/>
    </location>
</feature>
<dbReference type="GO" id="GO:0016758">
    <property type="term" value="F:hexosyltransferase activity"/>
    <property type="evidence" value="ECO:0007669"/>
    <property type="project" value="InterPro"/>
</dbReference>
<evidence type="ECO:0000313" key="6">
    <source>
        <dbReference type="Proteomes" id="UP001527202"/>
    </source>
</evidence>
<dbReference type="RefSeq" id="WP_042229579.1">
    <property type="nucleotide sequence ID" value="NZ_CP026520.1"/>
</dbReference>
<evidence type="ECO:0000313" key="4">
    <source>
        <dbReference type="EMBL" id="QAV17343.1"/>
    </source>
</evidence>
<keyword evidence="6" id="KW-1185">Reference proteome</keyword>
<dbReference type="GeneID" id="95374482"/>
<dbReference type="InterPro" id="IPR004276">
    <property type="entry name" value="GlycoTrans_28_N"/>
</dbReference>
<evidence type="ECO:0000313" key="3">
    <source>
        <dbReference type="EMBL" id="MCY9595581.1"/>
    </source>
</evidence>
<dbReference type="Proteomes" id="UP001527202">
    <property type="component" value="Unassembled WGS sequence"/>
</dbReference>
<dbReference type="Gene3D" id="3.40.50.2000">
    <property type="entry name" value="Glycogen Phosphorylase B"/>
    <property type="match status" value="2"/>
</dbReference>
<dbReference type="OrthoDB" id="6620093at2"/>
<dbReference type="EMBL" id="CP026520">
    <property type="protein sequence ID" value="QAV17343.1"/>
    <property type="molecule type" value="Genomic_DNA"/>
</dbReference>
<dbReference type="GO" id="GO:0008194">
    <property type="term" value="F:UDP-glycosyltransferase activity"/>
    <property type="evidence" value="ECO:0007669"/>
    <property type="project" value="InterPro"/>
</dbReference>
<dbReference type="Proteomes" id="UP000288943">
    <property type="component" value="Chromosome"/>
</dbReference>
<dbReference type="EMBL" id="JAMDMJ010000008">
    <property type="protein sequence ID" value="MCY9595581.1"/>
    <property type="molecule type" value="Genomic_DNA"/>
</dbReference>
<reference evidence="3 6" key="2">
    <citation type="submission" date="2022-05" db="EMBL/GenBank/DDBJ databases">
        <title>Genome Sequencing of Bee-Associated Microbes.</title>
        <authorList>
            <person name="Dunlap C."/>
        </authorList>
    </citation>
    <scope>NUCLEOTIDE SEQUENCE [LARGE SCALE GENOMIC DNA]</scope>
    <source>
        <strain evidence="3 6">NRRL B-23120</strain>
    </source>
</reference>
<sequence>MAHLFIAVQRVLGHVVPALAIGQQLKKKGHEVTLATHPANKELVVLAGLDFLPAGWGKFPEKFIYEQALEMDALLAGREVDWMICDSSQAAPAYAAERRGIPWISLQTTVPYPEEALPGSRTVFNRLRQSYARELNGVRMRLGLPPLTDDRRTRGDLAGLSPRLHLVNVHAALYPEEGGIPEQSVFTGSCTLQSGDRDRVNEASRLEPEAYPGRPVVLVCASSTERHDSREVMNRYIGAAVSLSEENSFNLIVAEHKPYEGKRPLPPHVRWITAYPNHDLLLPRADAVITHGGCGTVQSVMRYGVPMVVIPLASDQHLLARTCERLGIALTVGPEEAGRGRIGQALHSLLAEGNPYMPRAKELAAIVGRDNPNEAAVRAIEQVLQNNS</sequence>
<dbReference type="Pfam" id="PF06722">
    <property type="entry name" value="EryCIII-like_C"/>
    <property type="match status" value="1"/>
</dbReference>
<organism evidence="4 5">
    <name type="scientific">Paenibacillus chitinolyticus</name>
    <dbReference type="NCBI Taxonomy" id="79263"/>
    <lineage>
        <taxon>Bacteria</taxon>
        <taxon>Bacillati</taxon>
        <taxon>Bacillota</taxon>
        <taxon>Bacilli</taxon>
        <taxon>Bacillales</taxon>
        <taxon>Paenibacillaceae</taxon>
        <taxon>Paenibacillus</taxon>
    </lineage>
</organism>
<dbReference type="SUPFAM" id="SSF53756">
    <property type="entry name" value="UDP-Glycosyltransferase/glycogen phosphorylase"/>
    <property type="match status" value="1"/>
</dbReference>
<dbReference type="KEGG" id="pchi:PC41400_06570"/>
<dbReference type="GO" id="GO:0005975">
    <property type="term" value="P:carbohydrate metabolic process"/>
    <property type="evidence" value="ECO:0007669"/>
    <property type="project" value="InterPro"/>
</dbReference>
<evidence type="ECO:0000259" key="2">
    <source>
        <dbReference type="Pfam" id="PF06722"/>
    </source>
</evidence>
<feature type="domain" description="Erythromycin biosynthesis protein CIII-like C-terminal" evidence="2">
    <location>
        <begin position="254"/>
        <end position="378"/>
    </location>
</feature>
<dbReference type="AlphaFoldDB" id="A0A410WSN4"/>
<accession>A0A410WSN4</accession>
<reference evidence="4 5" key="1">
    <citation type="submission" date="2018-01" db="EMBL/GenBank/DDBJ databases">
        <title>The whole genome sequencing and assembly of Paenibacillus chitinolyticus KCCM 41400 strain.</title>
        <authorList>
            <person name="Kim J.-Y."/>
            <person name="Park M.-K."/>
            <person name="Lee Y.-J."/>
            <person name="Yi H."/>
            <person name="Bahn Y.-S."/>
            <person name="Kim J.F."/>
            <person name="Lee D.-W."/>
        </authorList>
    </citation>
    <scope>NUCLEOTIDE SEQUENCE [LARGE SCALE GENOMIC DNA]</scope>
    <source>
        <strain evidence="4 5">KCCM 41400</strain>
    </source>
</reference>
<protein>
    <submittedName>
        <fullName evidence="4">Glycosyltransferase</fullName>
    </submittedName>
</protein>
<proteinExistence type="predicted"/>